<dbReference type="Pfam" id="PF07714">
    <property type="entry name" value="PK_Tyr_Ser-Thr"/>
    <property type="match status" value="1"/>
</dbReference>
<dbReference type="GO" id="GO:0005524">
    <property type="term" value="F:ATP binding"/>
    <property type="evidence" value="ECO:0007669"/>
    <property type="project" value="UniProtKB-KW"/>
</dbReference>
<organism evidence="4 5">
    <name type="scientific">Calocera viscosa (strain TUFC12733)</name>
    <dbReference type="NCBI Taxonomy" id="1330018"/>
    <lineage>
        <taxon>Eukaryota</taxon>
        <taxon>Fungi</taxon>
        <taxon>Dikarya</taxon>
        <taxon>Basidiomycota</taxon>
        <taxon>Agaricomycotina</taxon>
        <taxon>Dacrymycetes</taxon>
        <taxon>Dacrymycetales</taxon>
        <taxon>Dacrymycetaceae</taxon>
        <taxon>Calocera</taxon>
    </lineage>
</organism>
<dbReference type="PANTHER" id="PTHR44329:SF298">
    <property type="entry name" value="MIXED LINEAGE KINASE DOMAIN-LIKE PROTEIN"/>
    <property type="match status" value="1"/>
</dbReference>
<dbReference type="InterPro" id="IPR001245">
    <property type="entry name" value="Ser-Thr/Tyr_kinase_cat_dom"/>
</dbReference>
<dbReference type="OrthoDB" id="346907at2759"/>
<name>A0A167P524_CALVF</name>
<dbReference type="AlphaFoldDB" id="A0A167P524"/>
<dbReference type="GO" id="GO:0004674">
    <property type="term" value="F:protein serine/threonine kinase activity"/>
    <property type="evidence" value="ECO:0007669"/>
    <property type="project" value="TreeGrafter"/>
</dbReference>
<dbReference type="SUPFAM" id="SSF56112">
    <property type="entry name" value="Protein kinase-like (PK-like)"/>
    <property type="match status" value="1"/>
</dbReference>
<evidence type="ECO:0000313" key="5">
    <source>
        <dbReference type="Proteomes" id="UP000076738"/>
    </source>
</evidence>
<accession>A0A167P524</accession>
<dbReference type="PANTHER" id="PTHR44329">
    <property type="entry name" value="SERINE/THREONINE-PROTEIN KINASE TNNI3K-RELATED"/>
    <property type="match status" value="1"/>
</dbReference>
<dbReference type="EMBL" id="KV417276">
    <property type="protein sequence ID" value="KZO98426.1"/>
    <property type="molecule type" value="Genomic_DNA"/>
</dbReference>
<dbReference type="Proteomes" id="UP000076738">
    <property type="component" value="Unassembled WGS sequence"/>
</dbReference>
<dbReference type="Gene3D" id="1.10.510.10">
    <property type="entry name" value="Transferase(Phosphotransferase) domain 1"/>
    <property type="match status" value="1"/>
</dbReference>
<keyword evidence="4" id="KW-0418">Kinase</keyword>
<keyword evidence="5" id="KW-1185">Reference proteome</keyword>
<evidence type="ECO:0000256" key="1">
    <source>
        <dbReference type="ARBA" id="ARBA00022741"/>
    </source>
</evidence>
<evidence type="ECO:0000256" key="2">
    <source>
        <dbReference type="ARBA" id="ARBA00022840"/>
    </source>
</evidence>
<dbReference type="PROSITE" id="PS50011">
    <property type="entry name" value="PROTEIN_KINASE_DOM"/>
    <property type="match status" value="1"/>
</dbReference>
<keyword evidence="1" id="KW-0547">Nucleotide-binding</keyword>
<evidence type="ECO:0000313" key="4">
    <source>
        <dbReference type="EMBL" id="KZO98426.1"/>
    </source>
</evidence>
<keyword evidence="4" id="KW-0808">Transferase</keyword>
<protein>
    <submittedName>
        <fullName evidence="4">Kinase-like protein</fullName>
    </submittedName>
</protein>
<gene>
    <name evidence="4" type="ORF">CALVIDRAFT_572186</name>
</gene>
<dbReference type="InterPro" id="IPR000719">
    <property type="entry name" value="Prot_kinase_dom"/>
</dbReference>
<sequence>MLSHPNVLPFYGIRIATVDGRPSISLVSLWAQHRDVGTFMINFPNCNRRAIVKETAYGIAYLHRHGIVHGAIRGSNILIDSNGKPMLTDFGLATASTSDQEALTEGLSTSETSTTIRWLAPELTNTRFPVFASDVFSFARTILEIMTGSKPFQELRNVWQIAAMLNQRTLKPKRPEDPRVLARGLTDDVWTLLMDMWEDKPEDRPRMREVEERLEDLM</sequence>
<evidence type="ECO:0000259" key="3">
    <source>
        <dbReference type="PROSITE" id="PS50011"/>
    </source>
</evidence>
<feature type="domain" description="Protein kinase" evidence="3">
    <location>
        <begin position="1"/>
        <end position="218"/>
    </location>
</feature>
<proteinExistence type="predicted"/>
<keyword evidence="2" id="KW-0067">ATP-binding</keyword>
<dbReference type="InterPro" id="IPR011009">
    <property type="entry name" value="Kinase-like_dom_sf"/>
</dbReference>
<dbReference type="STRING" id="1330018.A0A167P524"/>
<dbReference type="InterPro" id="IPR051681">
    <property type="entry name" value="Ser/Thr_Kinases-Pseudokinases"/>
</dbReference>
<reference evidence="4 5" key="1">
    <citation type="journal article" date="2016" name="Mol. Biol. Evol.">
        <title>Comparative Genomics of Early-Diverging Mushroom-Forming Fungi Provides Insights into the Origins of Lignocellulose Decay Capabilities.</title>
        <authorList>
            <person name="Nagy L.G."/>
            <person name="Riley R."/>
            <person name="Tritt A."/>
            <person name="Adam C."/>
            <person name="Daum C."/>
            <person name="Floudas D."/>
            <person name="Sun H."/>
            <person name="Yadav J.S."/>
            <person name="Pangilinan J."/>
            <person name="Larsson K.H."/>
            <person name="Matsuura K."/>
            <person name="Barry K."/>
            <person name="Labutti K."/>
            <person name="Kuo R."/>
            <person name="Ohm R.A."/>
            <person name="Bhattacharya S.S."/>
            <person name="Shirouzu T."/>
            <person name="Yoshinaga Y."/>
            <person name="Martin F.M."/>
            <person name="Grigoriev I.V."/>
            <person name="Hibbett D.S."/>
        </authorList>
    </citation>
    <scope>NUCLEOTIDE SEQUENCE [LARGE SCALE GENOMIC DNA]</scope>
    <source>
        <strain evidence="4 5">TUFC12733</strain>
    </source>
</reference>